<evidence type="ECO:0000313" key="2">
    <source>
        <dbReference type="Proteomes" id="UP000887013"/>
    </source>
</evidence>
<dbReference type="AlphaFoldDB" id="A0A8X6TH99"/>
<keyword evidence="2" id="KW-1185">Reference proteome</keyword>
<name>A0A8X6TH99_NEPPI</name>
<reference evidence="1" key="1">
    <citation type="submission" date="2020-08" db="EMBL/GenBank/DDBJ databases">
        <title>Multicomponent nature underlies the extraordinary mechanical properties of spider dragline silk.</title>
        <authorList>
            <person name="Kono N."/>
            <person name="Nakamura H."/>
            <person name="Mori M."/>
            <person name="Yoshida Y."/>
            <person name="Ohtoshi R."/>
            <person name="Malay A.D."/>
            <person name="Moran D.A.P."/>
            <person name="Tomita M."/>
            <person name="Numata K."/>
            <person name="Arakawa K."/>
        </authorList>
    </citation>
    <scope>NUCLEOTIDE SEQUENCE</scope>
</reference>
<accession>A0A8X6TH99</accession>
<proteinExistence type="predicted"/>
<gene>
    <name evidence="1" type="ORF">NPIL_216131</name>
</gene>
<sequence>MKWKYFFTLRRQGCLSLGAHPQQPGIGKDNVLDALLFSEYSVTMAPFHWILVGEATQFQMSFFPASGRSLPLENSSRSHVMKSKRVFLFDPVTSRIIGPPPEIHSFAFISVSPAGKRDPASSD</sequence>
<dbReference type="EMBL" id="BMAW01008854">
    <property type="protein sequence ID" value="GFT10750.1"/>
    <property type="molecule type" value="Genomic_DNA"/>
</dbReference>
<dbReference type="Proteomes" id="UP000887013">
    <property type="component" value="Unassembled WGS sequence"/>
</dbReference>
<evidence type="ECO:0000313" key="1">
    <source>
        <dbReference type="EMBL" id="GFT10750.1"/>
    </source>
</evidence>
<protein>
    <submittedName>
        <fullName evidence="1">Uncharacterized protein</fullName>
    </submittedName>
</protein>
<comment type="caution">
    <text evidence="1">The sequence shown here is derived from an EMBL/GenBank/DDBJ whole genome shotgun (WGS) entry which is preliminary data.</text>
</comment>
<organism evidence="1 2">
    <name type="scientific">Nephila pilipes</name>
    <name type="common">Giant wood spider</name>
    <name type="synonym">Nephila maculata</name>
    <dbReference type="NCBI Taxonomy" id="299642"/>
    <lineage>
        <taxon>Eukaryota</taxon>
        <taxon>Metazoa</taxon>
        <taxon>Ecdysozoa</taxon>
        <taxon>Arthropoda</taxon>
        <taxon>Chelicerata</taxon>
        <taxon>Arachnida</taxon>
        <taxon>Araneae</taxon>
        <taxon>Araneomorphae</taxon>
        <taxon>Entelegynae</taxon>
        <taxon>Araneoidea</taxon>
        <taxon>Nephilidae</taxon>
        <taxon>Nephila</taxon>
    </lineage>
</organism>